<evidence type="ECO:0000313" key="2">
    <source>
        <dbReference type="EMBL" id="JAD25225.1"/>
    </source>
</evidence>
<organism evidence="2">
    <name type="scientific">Arundo donax</name>
    <name type="common">Giant reed</name>
    <name type="synonym">Donax arundinaceus</name>
    <dbReference type="NCBI Taxonomy" id="35708"/>
    <lineage>
        <taxon>Eukaryota</taxon>
        <taxon>Viridiplantae</taxon>
        <taxon>Streptophyta</taxon>
        <taxon>Embryophyta</taxon>
        <taxon>Tracheophyta</taxon>
        <taxon>Spermatophyta</taxon>
        <taxon>Magnoliopsida</taxon>
        <taxon>Liliopsida</taxon>
        <taxon>Poales</taxon>
        <taxon>Poaceae</taxon>
        <taxon>PACMAD clade</taxon>
        <taxon>Arundinoideae</taxon>
        <taxon>Arundineae</taxon>
        <taxon>Arundo</taxon>
    </lineage>
</organism>
<feature type="region of interest" description="Disordered" evidence="1">
    <location>
        <begin position="28"/>
        <end position="57"/>
    </location>
</feature>
<dbReference type="AlphaFoldDB" id="A0A0A8YID4"/>
<reference evidence="2" key="2">
    <citation type="journal article" date="2015" name="Data Brief">
        <title>Shoot transcriptome of the giant reed, Arundo donax.</title>
        <authorList>
            <person name="Barrero R.A."/>
            <person name="Guerrero F.D."/>
            <person name="Moolhuijzen P."/>
            <person name="Goolsby J.A."/>
            <person name="Tidwell J."/>
            <person name="Bellgard S.E."/>
            <person name="Bellgard M.I."/>
        </authorList>
    </citation>
    <scope>NUCLEOTIDE SEQUENCE</scope>
    <source>
        <tissue evidence="2">Shoot tissue taken approximately 20 cm above the soil surface</tissue>
    </source>
</reference>
<proteinExistence type="predicted"/>
<feature type="compositionally biased region" description="Low complexity" evidence="1">
    <location>
        <begin position="34"/>
        <end position="45"/>
    </location>
</feature>
<name>A0A0A8YID4_ARUDO</name>
<evidence type="ECO:0000256" key="1">
    <source>
        <dbReference type="SAM" id="MobiDB-lite"/>
    </source>
</evidence>
<reference evidence="2" key="1">
    <citation type="submission" date="2014-09" db="EMBL/GenBank/DDBJ databases">
        <authorList>
            <person name="Magalhaes I.L.F."/>
            <person name="Oliveira U."/>
            <person name="Santos F.R."/>
            <person name="Vidigal T.H.D.A."/>
            <person name="Brescovit A.D."/>
            <person name="Santos A.J."/>
        </authorList>
    </citation>
    <scope>NUCLEOTIDE SEQUENCE</scope>
    <source>
        <tissue evidence="2">Shoot tissue taken approximately 20 cm above the soil surface</tissue>
    </source>
</reference>
<sequence length="82" mass="8814">MIIHINHDNSISTHLEVVKQIEKSNTHCYGPRTGGQNRAARAQGGSSPGQGRCRQDAAKRSAPALGALSCVRFAFHLSSMLN</sequence>
<accession>A0A0A8YID4</accession>
<dbReference type="EMBL" id="GBRH01272670">
    <property type="protein sequence ID" value="JAD25225.1"/>
    <property type="molecule type" value="Transcribed_RNA"/>
</dbReference>
<protein>
    <submittedName>
        <fullName evidence="2">Uncharacterized protein</fullName>
    </submittedName>
</protein>